<dbReference type="CDD" id="cd00586">
    <property type="entry name" value="4HBT"/>
    <property type="match status" value="1"/>
</dbReference>
<dbReference type="PIRSF" id="PIRSF003230">
    <property type="entry name" value="YbgC"/>
    <property type="match status" value="1"/>
</dbReference>
<dbReference type="EMBL" id="QWVS01000048">
    <property type="protein sequence ID" value="RID82424.1"/>
    <property type="molecule type" value="Genomic_DNA"/>
</dbReference>
<dbReference type="Pfam" id="PF13279">
    <property type="entry name" value="4HBT_2"/>
    <property type="match status" value="1"/>
</dbReference>
<dbReference type="PANTHER" id="PTHR31793">
    <property type="entry name" value="4-HYDROXYBENZOYL-COA THIOESTERASE FAMILY MEMBER"/>
    <property type="match status" value="1"/>
</dbReference>
<comment type="similarity">
    <text evidence="1">Belongs to the 4-hydroxybenzoyl-CoA thioesterase family.</text>
</comment>
<comment type="caution">
    <text evidence="3">The sequence shown here is derived from an EMBL/GenBank/DDBJ whole genome shotgun (WGS) entry which is preliminary data.</text>
</comment>
<dbReference type="SUPFAM" id="SSF54637">
    <property type="entry name" value="Thioesterase/thiol ester dehydrase-isomerase"/>
    <property type="match status" value="1"/>
</dbReference>
<keyword evidence="4" id="KW-1185">Reference proteome</keyword>
<dbReference type="AlphaFoldDB" id="A0A398AZF3"/>
<dbReference type="Proteomes" id="UP000266016">
    <property type="component" value="Unassembled WGS sequence"/>
</dbReference>
<dbReference type="Gene3D" id="3.10.129.10">
    <property type="entry name" value="Hotdog Thioesterase"/>
    <property type="match status" value="1"/>
</dbReference>
<reference evidence="3 4" key="1">
    <citation type="submission" date="2018-08" db="EMBL/GenBank/DDBJ databases">
        <title>Bacillus jemisoniae sp. nov., Bacillus chryseoplanitiae sp. nov., Bacillus resnikiae sp. nov., and Bacillus frankliniae sp. nov., isolated from Viking spacecraft and associated surfaces.</title>
        <authorList>
            <person name="Seuylemezian A."/>
            <person name="Vaishampayan P."/>
        </authorList>
    </citation>
    <scope>NUCLEOTIDE SEQUENCE [LARGE SCALE GENOMIC DNA]</scope>
    <source>
        <strain evidence="3 4">MA001</strain>
    </source>
</reference>
<evidence type="ECO:0000256" key="2">
    <source>
        <dbReference type="ARBA" id="ARBA00022801"/>
    </source>
</evidence>
<dbReference type="RefSeq" id="WP_119118587.1">
    <property type="nucleotide sequence ID" value="NZ_QWVS01000048.1"/>
</dbReference>
<dbReference type="InterPro" id="IPR050563">
    <property type="entry name" value="4-hydroxybenzoyl-CoA_TE"/>
</dbReference>
<gene>
    <name evidence="3" type="ORF">D1953_18275</name>
</gene>
<organism evidence="3 4">
    <name type="scientific">Peribacillus asahii</name>
    <dbReference type="NCBI Taxonomy" id="228899"/>
    <lineage>
        <taxon>Bacteria</taxon>
        <taxon>Bacillati</taxon>
        <taxon>Bacillota</taxon>
        <taxon>Bacilli</taxon>
        <taxon>Bacillales</taxon>
        <taxon>Bacillaceae</taxon>
        <taxon>Peribacillus</taxon>
    </lineage>
</organism>
<dbReference type="GO" id="GO:0047617">
    <property type="term" value="F:fatty acyl-CoA hydrolase activity"/>
    <property type="evidence" value="ECO:0007669"/>
    <property type="project" value="TreeGrafter"/>
</dbReference>
<sequence length="137" mass="15285">MNNIPEIDVYVRFCETDAAGHVNNISYFIYMEEARTKFFKAVGYDKDNRGEMDFVVASAQCDYLAQAYANQTLTLSTRVSKIGTKSYTLAHEIKSADTGAMIAVGSAVVVCFNFQTQQSEVIPPELRSTLEQYLVTV</sequence>
<proteinExistence type="inferred from homology"/>
<dbReference type="InterPro" id="IPR029069">
    <property type="entry name" value="HotDog_dom_sf"/>
</dbReference>
<protein>
    <submittedName>
        <fullName evidence="3">Acyl-CoA thioesterase</fullName>
    </submittedName>
</protein>
<name>A0A398AZF3_9BACI</name>
<dbReference type="PANTHER" id="PTHR31793:SF27">
    <property type="entry name" value="NOVEL THIOESTERASE SUPERFAMILY DOMAIN AND SAPOSIN A-TYPE DOMAIN CONTAINING PROTEIN (0610012H03RIK)"/>
    <property type="match status" value="1"/>
</dbReference>
<evidence type="ECO:0000313" key="4">
    <source>
        <dbReference type="Proteomes" id="UP000266016"/>
    </source>
</evidence>
<accession>A0A398AZF3</accession>
<keyword evidence="2" id="KW-0378">Hydrolase</keyword>
<evidence type="ECO:0000313" key="3">
    <source>
        <dbReference type="EMBL" id="RID82424.1"/>
    </source>
</evidence>
<evidence type="ECO:0000256" key="1">
    <source>
        <dbReference type="ARBA" id="ARBA00005953"/>
    </source>
</evidence>
<dbReference type="InterPro" id="IPR006684">
    <property type="entry name" value="YbgC/YbaW"/>
</dbReference>